<accession>A0AB39XVZ8</accession>
<gene>
    <name evidence="1" type="ORF">AB5J51_01645</name>
</gene>
<sequence length="92" mass="9086">MADARGTTAAPAAAAARVLIKGHATFCLITTASNNLTADGITLSAIAPASLGGQSVSVIWAGSPCAAALRALTIGCGGYFVMVEADHQISLL</sequence>
<protein>
    <submittedName>
        <fullName evidence="1">Uncharacterized protein</fullName>
    </submittedName>
</protein>
<name>A0AB39XVZ8_9ACTN</name>
<evidence type="ECO:0000313" key="1">
    <source>
        <dbReference type="EMBL" id="XDV61739.1"/>
    </source>
</evidence>
<dbReference type="EMBL" id="CP165727">
    <property type="protein sequence ID" value="XDV61739.1"/>
    <property type="molecule type" value="Genomic_DNA"/>
</dbReference>
<proteinExistence type="predicted"/>
<dbReference type="AlphaFoldDB" id="A0AB39XVZ8"/>
<organism evidence="1">
    <name type="scientific">Streptomyces sp. R33</name>
    <dbReference type="NCBI Taxonomy" id="3238629"/>
    <lineage>
        <taxon>Bacteria</taxon>
        <taxon>Bacillati</taxon>
        <taxon>Actinomycetota</taxon>
        <taxon>Actinomycetes</taxon>
        <taxon>Kitasatosporales</taxon>
        <taxon>Streptomycetaceae</taxon>
        <taxon>Streptomyces</taxon>
    </lineage>
</organism>
<reference evidence="1" key="1">
    <citation type="submission" date="2024-08" db="EMBL/GenBank/DDBJ databases">
        <authorList>
            <person name="Yu S.T."/>
        </authorList>
    </citation>
    <scope>NUCLEOTIDE SEQUENCE</scope>
    <source>
        <strain evidence="1">R33</strain>
    </source>
</reference>
<dbReference type="RefSeq" id="WP_369776489.1">
    <property type="nucleotide sequence ID" value="NZ_CP165727.1"/>
</dbReference>